<keyword evidence="3" id="KW-1185">Reference proteome</keyword>
<proteinExistence type="predicted"/>
<organism evidence="2 3">
    <name type="scientific">Dreissena polymorpha</name>
    <name type="common">Zebra mussel</name>
    <name type="synonym">Mytilus polymorpha</name>
    <dbReference type="NCBI Taxonomy" id="45954"/>
    <lineage>
        <taxon>Eukaryota</taxon>
        <taxon>Metazoa</taxon>
        <taxon>Spiralia</taxon>
        <taxon>Lophotrochozoa</taxon>
        <taxon>Mollusca</taxon>
        <taxon>Bivalvia</taxon>
        <taxon>Autobranchia</taxon>
        <taxon>Heteroconchia</taxon>
        <taxon>Euheterodonta</taxon>
        <taxon>Imparidentia</taxon>
        <taxon>Neoheterodontei</taxon>
        <taxon>Myida</taxon>
        <taxon>Dreissenoidea</taxon>
        <taxon>Dreissenidae</taxon>
        <taxon>Dreissena</taxon>
    </lineage>
</organism>
<keyword evidence="1" id="KW-1133">Transmembrane helix</keyword>
<feature type="transmembrane region" description="Helical" evidence="1">
    <location>
        <begin position="118"/>
        <end position="139"/>
    </location>
</feature>
<accession>A0A9D4DGA8</accession>
<reference evidence="2" key="2">
    <citation type="submission" date="2020-11" db="EMBL/GenBank/DDBJ databases">
        <authorList>
            <person name="McCartney M.A."/>
            <person name="Auch B."/>
            <person name="Kono T."/>
            <person name="Mallez S."/>
            <person name="Becker A."/>
            <person name="Gohl D.M."/>
            <person name="Silverstein K.A.T."/>
            <person name="Koren S."/>
            <person name="Bechman K.B."/>
            <person name="Herman A."/>
            <person name="Abrahante J.E."/>
            <person name="Garbe J."/>
        </authorList>
    </citation>
    <scope>NUCLEOTIDE SEQUENCE</scope>
    <source>
        <strain evidence="2">Duluth1</strain>
        <tissue evidence="2">Whole animal</tissue>
    </source>
</reference>
<evidence type="ECO:0000313" key="2">
    <source>
        <dbReference type="EMBL" id="KAH3749117.1"/>
    </source>
</evidence>
<evidence type="ECO:0000256" key="1">
    <source>
        <dbReference type="SAM" id="Phobius"/>
    </source>
</evidence>
<evidence type="ECO:0000313" key="3">
    <source>
        <dbReference type="Proteomes" id="UP000828390"/>
    </source>
</evidence>
<comment type="caution">
    <text evidence="2">The sequence shown here is derived from an EMBL/GenBank/DDBJ whole genome shotgun (WGS) entry which is preliminary data.</text>
</comment>
<keyword evidence="1" id="KW-0812">Transmembrane</keyword>
<sequence length="141" mass="15687">MSNIYLVLITTRKLECIERLRLSGTAFNEALLSLFLGDLMKAPMSMSSMSLAELLWSSMSLAELRHCAIVSYCAIVLLWSVYSMSLAELLWSSMSLAELLWSVNLSYCATVSMSLTELLCYCAIVLSYCAIVLLSSVYFSC</sequence>
<protein>
    <submittedName>
        <fullName evidence="2">Uncharacterized protein</fullName>
    </submittedName>
</protein>
<dbReference type="Proteomes" id="UP000828390">
    <property type="component" value="Unassembled WGS sequence"/>
</dbReference>
<feature type="transmembrane region" description="Helical" evidence="1">
    <location>
        <begin position="64"/>
        <end position="83"/>
    </location>
</feature>
<dbReference type="AlphaFoldDB" id="A0A9D4DGA8"/>
<keyword evidence="1" id="KW-0472">Membrane</keyword>
<dbReference type="EMBL" id="JAIWYP010000010">
    <property type="protein sequence ID" value="KAH3749117.1"/>
    <property type="molecule type" value="Genomic_DNA"/>
</dbReference>
<name>A0A9D4DGA8_DREPO</name>
<reference evidence="2" key="1">
    <citation type="journal article" date="2019" name="bioRxiv">
        <title>The Genome of the Zebra Mussel, Dreissena polymorpha: A Resource for Invasive Species Research.</title>
        <authorList>
            <person name="McCartney M.A."/>
            <person name="Auch B."/>
            <person name="Kono T."/>
            <person name="Mallez S."/>
            <person name="Zhang Y."/>
            <person name="Obille A."/>
            <person name="Becker A."/>
            <person name="Abrahante J.E."/>
            <person name="Garbe J."/>
            <person name="Badalamenti J.P."/>
            <person name="Herman A."/>
            <person name="Mangelson H."/>
            <person name="Liachko I."/>
            <person name="Sullivan S."/>
            <person name="Sone E.D."/>
            <person name="Koren S."/>
            <person name="Silverstein K.A.T."/>
            <person name="Beckman K.B."/>
            <person name="Gohl D.M."/>
        </authorList>
    </citation>
    <scope>NUCLEOTIDE SEQUENCE</scope>
    <source>
        <strain evidence="2">Duluth1</strain>
        <tissue evidence="2">Whole animal</tissue>
    </source>
</reference>
<gene>
    <name evidence="2" type="ORF">DPMN_183608</name>
</gene>